<evidence type="ECO:0000256" key="5">
    <source>
        <dbReference type="ARBA" id="ARBA00022723"/>
    </source>
</evidence>
<keyword evidence="3 12" id="KW-0808">Transferase</keyword>
<dbReference type="Gene3D" id="3.30.428.10">
    <property type="entry name" value="HIT-like"/>
    <property type="match status" value="2"/>
</dbReference>
<dbReference type="InterPro" id="IPR053177">
    <property type="entry name" value="ADP-glucose_phosphorylase"/>
</dbReference>
<comment type="caution">
    <text evidence="12">The sequence shown here is derived from an EMBL/GenBank/DDBJ whole genome shotgun (WGS) entry which is preliminary data.</text>
</comment>
<dbReference type="UniPathway" id="UPA00214"/>
<evidence type="ECO:0000256" key="1">
    <source>
        <dbReference type="ARBA" id="ARBA00001947"/>
    </source>
</evidence>
<dbReference type="Pfam" id="PF02744">
    <property type="entry name" value="GalP_UDP_tr_C"/>
    <property type="match status" value="1"/>
</dbReference>
<dbReference type="SUPFAM" id="SSF54197">
    <property type="entry name" value="HIT-like"/>
    <property type="match status" value="2"/>
</dbReference>
<evidence type="ECO:0000259" key="11">
    <source>
        <dbReference type="Pfam" id="PF02744"/>
    </source>
</evidence>
<dbReference type="InterPro" id="IPR001937">
    <property type="entry name" value="GalP_UDPtransf1"/>
</dbReference>
<dbReference type="Pfam" id="PF01087">
    <property type="entry name" value="GalP_UDP_transf"/>
    <property type="match status" value="1"/>
</dbReference>
<evidence type="ECO:0000256" key="4">
    <source>
        <dbReference type="ARBA" id="ARBA00022695"/>
    </source>
</evidence>
<evidence type="ECO:0000259" key="10">
    <source>
        <dbReference type="Pfam" id="PF01087"/>
    </source>
</evidence>
<dbReference type="GO" id="GO:0008270">
    <property type="term" value="F:zinc ion binding"/>
    <property type="evidence" value="ECO:0007669"/>
    <property type="project" value="InterPro"/>
</dbReference>
<dbReference type="PANTHER" id="PTHR42763:SF2">
    <property type="entry name" value="ADP-GLUCOSE PHOSPHORYLASE"/>
    <property type="match status" value="1"/>
</dbReference>
<keyword evidence="4 12" id="KW-0548">Nucleotidyltransferase</keyword>
<evidence type="ECO:0000313" key="13">
    <source>
        <dbReference type="Proteomes" id="UP000295777"/>
    </source>
</evidence>
<protein>
    <recommendedName>
        <fullName evidence="8">Galactose-1-phosphate uridylyltransferase</fullName>
        <ecNumber evidence="8">2.7.7.12</ecNumber>
    </recommendedName>
</protein>
<dbReference type="PIRSF" id="PIRSF000808">
    <property type="entry name" value="GalT"/>
    <property type="match status" value="1"/>
</dbReference>
<evidence type="ECO:0000256" key="8">
    <source>
        <dbReference type="NCBIfam" id="TIGR00209"/>
    </source>
</evidence>
<evidence type="ECO:0000256" key="2">
    <source>
        <dbReference type="ARBA" id="ARBA00010951"/>
    </source>
</evidence>
<feature type="domain" description="Galactose-1-phosphate uridyl transferase C-terminal" evidence="11">
    <location>
        <begin position="184"/>
        <end position="298"/>
    </location>
</feature>
<evidence type="ECO:0000256" key="3">
    <source>
        <dbReference type="ARBA" id="ARBA00022679"/>
    </source>
</evidence>
<proteinExistence type="inferred from homology"/>
<gene>
    <name evidence="12" type="ORF">CLV27_0063</name>
</gene>
<accession>A0A4R1GP82</accession>
<name>A0A4R1GP82_9BACT</name>
<dbReference type="NCBIfam" id="TIGR00209">
    <property type="entry name" value="galT_1"/>
    <property type="match status" value="1"/>
</dbReference>
<dbReference type="EC" id="2.7.7.12" evidence="8"/>
<dbReference type="OrthoDB" id="9769064at2"/>
<keyword evidence="7" id="KW-0119">Carbohydrate metabolism</keyword>
<evidence type="ECO:0000256" key="9">
    <source>
        <dbReference type="PIRSR" id="PIRSR000808-1"/>
    </source>
</evidence>
<comment type="similarity">
    <text evidence="2">Belongs to the galactose-1-phosphate uridylyltransferase type 1 family.</text>
</comment>
<dbReference type="InterPro" id="IPR005850">
    <property type="entry name" value="GalP_Utransf_C"/>
</dbReference>
<evidence type="ECO:0000313" key="12">
    <source>
        <dbReference type="EMBL" id="TCK06262.1"/>
    </source>
</evidence>
<dbReference type="GO" id="GO:0006012">
    <property type="term" value="P:galactose metabolic process"/>
    <property type="evidence" value="ECO:0007669"/>
    <property type="project" value="UniProtKB-UniRule"/>
</dbReference>
<reference evidence="12 13" key="1">
    <citation type="submission" date="2019-03" db="EMBL/GenBank/DDBJ databases">
        <title>Genomic Encyclopedia of Archaeal and Bacterial Type Strains, Phase II (KMG-II): from individual species to whole genera.</title>
        <authorList>
            <person name="Goeker M."/>
        </authorList>
    </citation>
    <scope>NUCLEOTIDE SEQUENCE [LARGE SCALE GENOMIC DNA]</scope>
    <source>
        <strain evidence="12 13">DSM 24425</strain>
    </source>
</reference>
<organism evidence="12 13">
    <name type="scientific">Phorcysia thermohydrogeniphila</name>
    <dbReference type="NCBI Taxonomy" id="936138"/>
    <lineage>
        <taxon>Bacteria</taxon>
        <taxon>Pseudomonadati</taxon>
        <taxon>Aquificota</taxon>
        <taxon>Aquificia</taxon>
        <taxon>Desulfurobacteriales</taxon>
        <taxon>Desulfurobacteriaceae</taxon>
        <taxon>Phorcysia</taxon>
    </lineage>
</organism>
<keyword evidence="13" id="KW-1185">Reference proteome</keyword>
<dbReference type="InterPro" id="IPR036265">
    <property type="entry name" value="HIT-like_sf"/>
</dbReference>
<dbReference type="GO" id="GO:0008108">
    <property type="term" value="F:UDP-glucose:hexose-1-phosphate uridylyltransferase activity"/>
    <property type="evidence" value="ECO:0007669"/>
    <property type="project" value="UniProtKB-UniRule"/>
</dbReference>
<dbReference type="RefSeq" id="WP_132524639.1">
    <property type="nucleotide sequence ID" value="NZ_SMFV01000001.1"/>
</dbReference>
<sequence length="334" mass="38960">MSKGRSEIRYNYLLDTWVIVAPERQNRPHDFSQSSQSENVDPSRCPFEPKALSQEVFALREEGAKPDEWRVKVIPNKYPVLRKETLPLEKGEDFYSAIEGFGVHEVVIDTPDHFKRVSDFSIGELKDLLSVYRERMRELYSDRRVKYVLVFKNYKREAGASIFHPHSQMIALPLVPTAIRKVIEQSRKYYLKVGRCYLCDELSFELKERKRVVYENTSFAVYCPFYSLFPFELRVMPKFHSCDFSKLNDEHLEGLADALLKALKKLYRALDDPPYNLYIHSSPPLFPQSELFFHWYIEIVPRLTVQGGLELGSGFYVNPVPPERAATTLSEVKL</sequence>
<dbReference type="PANTHER" id="PTHR42763">
    <property type="entry name" value="ADP-GLUCOSE PHOSPHORYLASE"/>
    <property type="match status" value="1"/>
</dbReference>
<evidence type="ECO:0000256" key="7">
    <source>
        <dbReference type="ARBA" id="ARBA00023277"/>
    </source>
</evidence>
<dbReference type="AlphaFoldDB" id="A0A4R1GP82"/>
<feature type="active site" description="Tele-UMP-histidine intermediate" evidence="9">
    <location>
        <position position="166"/>
    </location>
</feature>
<evidence type="ECO:0000256" key="6">
    <source>
        <dbReference type="ARBA" id="ARBA00022833"/>
    </source>
</evidence>
<feature type="domain" description="Galactose-1-phosphate uridyl transferase N-terminal" evidence="10">
    <location>
        <begin position="6"/>
        <end position="176"/>
    </location>
</feature>
<keyword evidence="5" id="KW-0479">Metal-binding</keyword>
<dbReference type="Proteomes" id="UP000295777">
    <property type="component" value="Unassembled WGS sequence"/>
</dbReference>
<dbReference type="InterPro" id="IPR005849">
    <property type="entry name" value="GalP_Utransf_N"/>
</dbReference>
<dbReference type="EMBL" id="SMFV01000001">
    <property type="protein sequence ID" value="TCK06262.1"/>
    <property type="molecule type" value="Genomic_DNA"/>
</dbReference>
<comment type="cofactor">
    <cofactor evidence="1">
        <name>Zn(2+)</name>
        <dbReference type="ChEBI" id="CHEBI:29105"/>
    </cofactor>
</comment>
<keyword evidence="6" id="KW-0862">Zinc</keyword>